<accession>A0A8E0RRU4</accession>
<reference evidence="5" key="1">
    <citation type="submission" date="2019-05" db="EMBL/GenBank/DDBJ databases">
        <title>Annotation for the trematode Fasciolopsis buski.</title>
        <authorList>
            <person name="Choi Y.-J."/>
        </authorList>
    </citation>
    <scope>NUCLEOTIDE SEQUENCE</scope>
    <source>
        <strain evidence="5">HT</strain>
        <tissue evidence="5">Whole worm</tissue>
    </source>
</reference>
<sequence length="161" mass="18430">MKHVHGKILHRYNISHDSVMGYKAPTGSVTDNLNLFFRDLDDCLLGFRGVLSQWEDTFKDKISKSLGNCKHRTTDATWKPIWNRHLKRGAGCCPICLVPWERRRPRVLLTCSHVFHQTCLETMETVGSLNEFLTASELNGNMCPVCRQTDYEKCSVPSTDD</sequence>
<dbReference type="SUPFAM" id="SSF57850">
    <property type="entry name" value="RING/U-box"/>
    <property type="match status" value="1"/>
</dbReference>
<evidence type="ECO:0000256" key="2">
    <source>
        <dbReference type="ARBA" id="ARBA00022833"/>
    </source>
</evidence>
<dbReference type="Pfam" id="PF14634">
    <property type="entry name" value="zf-RING_5"/>
    <property type="match status" value="1"/>
</dbReference>
<gene>
    <name evidence="5" type="ORF">FBUS_08074</name>
</gene>
<organism evidence="5 6">
    <name type="scientific">Fasciolopsis buskii</name>
    <dbReference type="NCBI Taxonomy" id="27845"/>
    <lineage>
        <taxon>Eukaryota</taxon>
        <taxon>Metazoa</taxon>
        <taxon>Spiralia</taxon>
        <taxon>Lophotrochozoa</taxon>
        <taxon>Platyhelminthes</taxon>
        <taxon>Trematoda</taxon>
        <taxon>Digenea</taxon>
        <taxon>Plagiorchiida</taxon>
        <taxon>Echinostomata</taxon>
        <taxon>Echinostomatoidea</taxon>
        <taxon>Fasciolidae</taxon>
        <taxon>Fasciolopsis</taxon>
    </lineage>
</organism>
<evidence type="ECO:0000256" key="3">
    <source>
        <dbReference type="PROSITE-ProRule" id="PRU00175"/>
    </source>
</evidence>
<keyword evidence="6" id="KW-1185">Reference proteome</keyword>
<dbReference type="InterPro" id="IPR001841">
    <property type="entry name" value="Znf_RING"/>
</dbReference>
<proteinExistence type="predicted"/>
<keyword evidence="2" id="KW-0862">Zinc</keyword>
<dbReference type="InterPro" id="IPR042862">
    <property type="entry name" value="RNF32"/>
</dbReference>
<comment type="caution">
    <text evidence="5">The sequence shown here is derived from an EMBL/GenBank/DDBJ whole genome shotgun (WGS) entry which is preliminary data.</text>
</comment>
<protein>
    <recommendedName>
        <fullName evidence="4">RING-type domain-containing protein</fullName>
    </recommendedName>
</protein>
<dbReference type="EMBL" id="LUCM01009810">
    <property type="protein sequence ID" value="KAA0186363.1"/>
    <property type="molecule type" value="Genomic_DNA"/>
</dbReference>
<dbReference type="Proteomes" id="UP000728185">
    <property type="component" value="Unassembled WGS sequence"/>
</dbReference>
<dbReference type="SMART" id="SM00184">
    <property type="entry name" value="RING"/>
    <property type="match status" value="1"/>
</dbReference>
<evidence type="ECO:0000313" key="5">
    <source>
        <dbReference type="EMBL" id="KAA0186363.1"/>
    </source>
</evidence>
<dbReference type="GO" id="GO:0008270">
    <property type="term" value="F:zinc ion binding"/>
    <property type="evidence" value="ECO:0007669"/>
    <property type="project" value="UniProtKB-KW"/>
</dbReference>
<feature type="domain" description="RING-type" evidence="4">
    <location>
        <begin position="93"/>
        <end position="147"/>
    </location>
</feature>
<dbReference type="OrthoDB" id="8062037at2759"/>
<dbReference type="PANTHER" id="PTHR14991:SF0">
    <property type="entry name" value="RING FINGER PROTEIN 32"/>
    <property type="match status" value="1"/>
</dbReference>
<evidence type="ECO:0000313" key="6">
    <source>
        <dbReference type="Proteomes" id="UP000728185"/>
    </source>
</evidence>
<dbReference type="PROSITE" id="PS50089">
    <property type="entry name" value="ZF_RING_2"/>
    <property type="match status" value="1"/>
</dbReference>
<dbReference type="Gene3D" id="3.30.40.10">
    <property type="entry name" value="Zinc/RING finger domain, C3HC4 (zinc finger)"/>
    <property type="match status" value="1"/>
</dbReference>
<evidence type="ECO:0000256" key="1">
    <source>
        <dbReference type="ARBA" id="ARBA00022771"/>
    </source>
</evidence>
<dbReference type="PANTHER" id="PTHR14991">
    <property type="entry name" value="RING FINGER PROTEIN 32"/>
    <property type="match status" value="1"/>
</dbReference>
<name>A0A8E0RRU4_9TREM</name>
<dbReference type="AlphaFoldDB" id="A0A8E0RRU4"/>
<keyword evidence="1 3" id="KW-0479">Metal-binding</keyword>
<evidence type="ECO:0000259" key="4">
    <source>
        <dbReference type="PROSITE" id="PS50089"/>
    </source>
</evidence>
<keyword evidence="1 3" id="KW-0863">Zinc-finger</keyword>
<dbReference type="InterPro" id="IPR013083">
    <property type="entry name" value="Znf_RING/FYVE/PHD"/>
</dbReference>